<feature type="non-terminal residue" evidence="1">
    <location>
        <position position="1"/>
    </location>
</feature>
<evidence type="ECO:0000313" key="1">
    <source>
        <dbReference type="EMBL" id="GAI76556.1"/>
    </source>
</evidence>
<accession>X1SBS5</accession>
<sequence>YNMLFSNLAGKNGNDSTFGAGKLSAKNTSGVVEYGANTIVIGGEADGTSCGYRGPAADDTKGILVGSGTDAESFEDYFLQTQIEEGTGAGQLNHILSEEHSTSYADTTLTNTLIRYFNNNSGGSIDVNEVALVWYTTVPEAGNYLASRDKLGSTITVPNTGQLKVTYTVQLTYPA</sequence>
<comment type="caution">
    <text evidence="1">The sequence shown here is derived from an EMBL/GenBank/DDBJ whole genome shotgun (WGS) entry which is preliminary data.</text>
</comment>
<proteinExistence type="predicted"/>
<dbReference type="AlphaFoldDB" id="X1SBS5"/>
<dbReference type="EMBL" id="BARW01014507">
    <property type="protein sequence ID" value="GAI76556.1"/>
    <property type="molecule type" value="Genomic_DNA"/>
</dbReference>
<name>X1SBS5_9ZZZZ</name>
<reference evidence="1" key="1">
    <citation type="journal article" date="2014" name="Front. Microbiol.">
        <title>High frequency of phylogenetically diverse reductive dehalogenase-homologous genes in deep subseafloor sedimentary metagenomes.</title>
        <authorList>
            <person name="Kawai M."/>
            <person name="Futagami T."/>
            <person name="Toyoda A."/>
            <person name="Takaki Y."/>
            <person name="Nishi S."/>
            <person name="Hori S."/>
            <person name="Arai W."/>
            <person name="Tsubouchi T."/>
            <person name="Morono Y."/>
            <person name="Uchiyama I."/>
            <person name="Ito T."/>
            <person name="Fujiyama A."/>
            <person name="Inagaki F."/>
            <person name="Takami H."/>
        </authorList>
    </citation>
    <scope>NUCLEOTIDE SEQUENCE</scope>
    <source>
        <strain evidence="1">Expedition CK06-06</strain>
    </source>
</reference>
<gene>
    <name evidence="1" type="ORF">S12H4_25694</name>
</gene>
<protein>
    <submittedName>
        <fullName evidence="1">Uncharacterized protein</fullName>
    </submittedName>
</protein>
<organism evidence="1">
    <name type="scientific">marine sediment metagenome</name>
    <dbReference type="NCBI Taxonomy" id="412755"/>
    <lineage>
        <taxon>unclassified sequences</taxon>
        <taxon>metagenomes</taxon>
        <taxon>ecological metagenomes</taxon>
    </lineage>
</organism>